<keyword evidence="4" id="KW-1185">Reference proteome</keyword>
<evidence type="ECO:0000256" key="1">
    <source>
        <dbReference type="SAM" id="MobiDB-lite"/>
    </source>
</evidence>
<evidence type="ECO:0000259" key="2">
    <source>
        <dbReference type="PROSITE" id="PS50222"/>
    </source>
</evidence>
<feature type="domain" description="EF-hand" evidence="2">
    <location>
        <begin position="172"/>
        <end position="207"/>
    </location>
</feature>
<feature type="region of interest" description="Disordered" evidence="1">
    <location>
        <begin position="1"/>
        <end position="22"/>
    </location>
</feature>
<sequence>MEKPAPQRRFKRSRKKPDLAELSERSAAMRERLHVPFHSLAGSVDEGDAPMNLLEQAETELSEYCESLPDAAASDRCWQAFKFFESKKREAEGSCSLEESSGVAGGSGCMSLERLEAFVRQMVHQAPTRLFVQTLLVLDGAERNSAQAKARMTSKVAAAAEAADRAVDPEVARRERLTALFYALDTDLSGTLDIGEFRDAMRRFGEEMDGRAVGKVLDALDIHGPITLEQFLTIAEAEELVAKTQLATWLRSHTHIDELPKHLDSLL</sequence>
<comment type="caution">
    <text evidence="3">The sequence shown here is derived from an EMBL/GenBank/DDBJ whole genome shotgun (WGS) entry which is preliminary data.</text>
</comment>
<feature type="compositionally biased region" description="Basic residues" evidence="1">
    <location>
        <begin position="1"/>
        <end position="15"/>
    </location>
</feature>
<dbReference type="EMBL" id="JALJOU010000021">
    <property type="protein sequence ID" value="KAK9837517.1"/>
    <property type="molecule type" value="Genomic_DNA"/>
</dbReference>
<dbReference type="Proteomes" id="UP001445335">
    <property type="component" value="Unassembled WGS sequence"/>
</dbReference>
<dbReference type="SUPFAM" id="SSF47473">
    <property type="entry name" value="EF-hand"/>
    <property type="match status" value="1"/>
</dbReference>
<evidence type="ECO:0000313" key="3">
    <source>
        <dbReference type="EMBL" id="KAK9837517.1"/>
    </source>
</evidence>
<evidence type="ECO:0000313" key="4">
    <source>
        <dbReference type="Proteomes" id="UP001445335"/>
    </source>
</evidence>
<dbReference type="Gene3D" id="1.10.238.10">
    <property type="entry name" value="EF-hand"/>
    <property type="match status" value="1"/>
</dbReference>
<gene>
    <name evidence="3" type="ORF">WJX81_008170</name>
</gene>
<name>A0AAW1RV62_9CHLO</name>
<dbReference type="PROSITE" id="PS50222">
    <property type="entry name" value="EF_HAND_2"/>
    <property type="match status" value="1"/>
</dbReference>
<accession>A0AAW1RV62</accession>
<dbReference type="InterPro" id="IPR011992">
    <property type="entry name" value="EF-hand-dom_pair"/>
</dbReference>
<reference evidence="3 4" key="1">
    <citation type="journal article" date="2024" name="Nat. Commun.">
        <title>Phylogenomics reveals the evolutionary origins of lichenization in chlorophyte algae.</title>
        <authorList>
            <person name="Puginier C."/>
            <person name="Libourel C."/>
            <person name="Otte J."/>
            <person name="Skaloud P."/>
            <person name="Haon M."/>
            <person name="Grisel S."/>
            <person name="Petersen M."/>
            <person name="Berrin J.G."/>
            <person name="Delaux P.M."/>
            <person name="Dal Grande F."/>
            <person name="Keller J."/>
        </authorList>
    </citation>
    <scope>NUCLEOTIDE SEQUENCE [LARGE SCALE GENOMIC DNA]</scope>
    <source>
        <strain evidence="3 4">SAG 245.80</strain>
    </source>
</reference>
<dbReference type="AlphaFoldDB" id="A0AAW1RV62"/>
<proteinExistence type="predicted"/>
<dbReference type="GO" id="GO:0005509">
    <property type="term" value="F:calcium ion binding"/>
    <property type="evidence" value="ECO:0007669"/>
    <property type="project" value="InterPro"/>
</dbReference>
<organism evidence="3 4">
    <name type="scientific">Elliptochloris bilobata</name>
    <dbReference type="NCBI Taxonomy" id="381761"/>
    <lineage>
        <taxon>Eukaryota</taxon>
        <taxon>Viridiplantae</taxon>
        <taxon>Chlorophyta</taxon>
        <taxon>core chlorophytes</taxon>
        <taxon>Trebouxiophyceae</taxon>
        <taxon>Trebouxiophyceae incertae sedis</taxon>
        <taxon>Elliptochloris clade</taxon>
        <taxon>Elliptochloris</taxon>
    </lineage>
</organism>
<dbReference type="InterPro" id="IPR002048">
    <property type="entry name" value="EF_hand_dom"/>
</dbReference>
<protein>
    <recommendedName>
        <fullName evidence="2">EF-hand domain-containing protein</fullName>
    </recommendedName>
</protein>